<dbReference type="Proteomes" id="UP000199800">
    <property type="component" value="Unassembled WGS sequence"/>
</dbReference>
<evidence type="ECO:0000259" key="9">
    <source>
        <dbReference type="Pfam" id="PF12320"/>
    </source>
</evidence>
<dbReference type="InterPro" id="IPR029052">
    <property type="entry name" value="Metallo-depent_PP-like"/>
</dbReference>
<dbReference type="Pfam" id="PF12320">
    <property type="entry name" value="SbcD_C"/>
    <property type="match status" value="1"/>
</dbReference>
<evidence type="ECO:0000259" key="8">
    <source>
        <dbReference type="Pfam" id="PF00149"/>
    </source>
</evidence>
<dbReference type="InterPro" id="IPR050535">
    <property type="entry name" value="DNA_Repair-Maintenance_Comp"/>
</dbReference>
<reference evidence="10 11" key="1">
    <citation type="submission" date="2016-10" db="EMBL/GenBank/DDBJ databases">
        <authorList>
            <person name="de Groot N.N."/>
        </authorList>
    </citation>
    <scope>NUCLEOTIDE SEQUENCE [LARGE SCALE GENOMIC DNA]</scope>
    <source>
        <strain evidence="10 11">DSM 1801</strain>
    </source>
</reference>
<dbReference type="OrthoDB" id="9773856at2"/>
<organism evidence="10 11">
    <name type="scientific">[Clostridium] polysaccharolyticum</name>
    <dbReference type="NCBI Taxonomy" id="29364"/>
    <lineage>
        <taxon>Bacteria</taxon>
        <taxon>Bacillati</taxon>
        <taxon>Bacillota</taxon>
        <taxon>Clostridia</taxon>
        <taxon>Lachnospirales</taxon>
        <taxon>Lachnospiraceae</taxon>
    </lineage>
</organism>
<evidence type="ECO:0000256" key="1">
    <source>
        <dbReference type="ARBA" id="ARBA00010555"/>
    </source>
</evidence>
<keyword evidence="7" id="KW-0233">DNA recombination</keyword>
<dbReference type="AlphaFoldDB" id="A0A1H9ZPN2"/>
<evidence type="ECO:0000256" key="6">
    <source>
        <dbReference type="ARBA" id="ARBA00022839"/>
    </source>
</evidence>
<accession>A0A1H9ZPN2</accession>
<dbReference type="CDD" id="cd00840">
    <property type="entry name" value="MPP_Mre11_N"/>
    <property type="match status" value="1"/>
</dbReference>
<dbReference type="InterPro" id="IPR026843">
    <property type="entry name" value="SbcD_C"/>
</dbReference>
<dbReference type="PANTHER" id="PTHR30337">
    <property type="entry name" value="COMPONENT OF ATP-DEPENDENT DSDNA EXONUCLEASE"/>
    <property type="match status" value="1"/>
</dbReference>
<dbReference type="GO" id="GO:0004519">
    <property type="term" value="F:endonuclease activity"/>
    <property type="evidence" value="ECO:0007669"/>
    <property type="project" value="UniProtKB-KW"/>
</dbReference>
<dbReference type="PANTHER" id="PTHR30337:SF0">
    <property type="entry name" value="NUCLEASE SBCCD SUBUNIT D"/>
    <property type="match status" value="1"/>
</dbReference>
<feature type="domain" description="Nuclease SbcCD subunit D C-terminal" evidence="9">
    <location>
        <begin position="291"/>
        <end position="380"/>
    </location>
</feature>
<keyword evidence="7" id="KW-0175">Coiled coil</keyword>
<dbReference type="GO" id="GO:0006260">
    <property type="term" value="P:DNA replication"/>
    <property type="evidence" value="ECO:0007669"/>
    <property type="project" value="UniProtKB-KW"/>
</dbReference>
<evidence type="ECO:0000256" key="7">
    <source>
        <dbReference type="RuleBase" id="RU363069"/>
    </source>
</evidence>
<protein>
    <recommendedName>
        <fullName evidence="3 7">Nuclease SbcCD subunit D</fullName>
    </recommendedName>
</protein>
<dbReference type="Gene3D" id="3.60.21.10">
    <property type="match status" value="1"/>
</dbReference>
<keyword evidence="5 7" id="KW-0378">Hydrolase</keyword>
<dbReference type="EMBL" id="FOHN01000004">
    <property type="protein sequence ID" value="SES83650.1"/>
    <property type="molecule type" value="Genomic_DNA"/>
</dbReference>
<keyword evidence="11" id="KW-1185">Reference proteome</keyword>
<keyword evidence="6 7" id="KW-0269">Exonuclease</keyword>
<keyword evidence="7" id="KW-0255">Endonuclease</keyword>
<evidence type="ECO:0000256" key="4">
    <source>
        <dbReference type="ARBA" id="ARBA00022722"/>
    </source>
</evidence>
<dbReference type="InterPro" id="IPR041796">
    <property type="entry name" value="Mre11_N"/>
</dbReference>
<gene>
    <name evidence="7" type="primary">sbcD</name>
    <name evidence="10" type="ORF">SAMN04487772_10447</name>
</gene>
<dbReference type="RefSeq" id="WP_092476548.1">
    <property type="nucleotide sequence ID" value="NZ_FOHN01000004.1"/>
</dbReference>
<dbReference type="SUPFAM" id="SSF56300">
    <property type="entry name" value="Metallo-dependent phosphatases"/>
    <property type="match status" value="1"/>
</dbReference>
<sequence>MKILHSSDWHLGKNLEGQSRLPEQEQFLNDFTRIAEENEIDVVFITGDIYDSGNPPAKAEQLFYDTLKNISKDGERLIVVIAGNHDSPERLTAARPLAMEHGIIMAGTPKTVVPEGTYGQHRVIASGEGYVEVEVHGERAVILLVPFPSEKRLNEFLYDTMAEEEEKQQSYKERIKELFGQLEVKFREDTINLVMAHIFASGVEETGSERSLALGGSYLVDGSCFPKTAQYIALGHIHRMQTVPGTGKRARYSGSPIHFNRKEVPYEKKVLKVDVSVGKSVEITEIPLQVYKPIEVWKCSSFLAAREKCQKNTDRDCWVYLEIRTDSYITEEQIKELKSWKKDILEITPVLPGQDGQEYDGQEEREKSFQELFLDFYKRERGAEPEEELVKMLFSIIEQEEEDEAVTAENQRTE</sequence>
<feature type="coiled-coil region" evidence="7">
    <location>
        <begin position="154"/>
        <end position="181"/>
    </location>
</feature>
<feature type="domain" description="Calcineurin-like phosphoesterase" evidence="8">
    <location>
        <begin position="1"/>
        <end position="239"/>
    </location>
</feature>
<proteinExistence type="inferred from homology"/>
<dbReference type="NCBIfam" id="TIGR00619">
    <property type="entry name" value="sbcd"/>
    <property type="match status" value="1"/>
</dbReference>
<name>A0A1H9ZPN2_9FIRM</name>
<comment type="function">
    <text evidence="7">SbcCD cleaves DNA hairpin structures. These structures can inhibit DNA replication and are intermediates in certain DNA recombination reactions. The complex acts as a 3'-&gt;5' double strand exonuclease that can open hairpins. It also has a 5' single-strand endonuclease activity.</text>
</comment>
<evidence type="ECO:0000256" key="5">
    <source>
        <dbReference type="ARBA" id="ARBA00022801"/>
    </source>
</evidence>
<keyword evidence="4 7" id="KW-0540">Nuclease</keyword>
<dbReference type="InterPro" id="IPR004593">
    <property type="entry name" value="SbcD"/>
</dbReference>
<evidence type="ECO:0000313" key="11">
    <source>
        <dbReference type="Proteomes" id="UP000199800"/>
    </source>
</evidence>
<evidence type="ECO:0000313" key="10">
    <source>
        <dbReference type="EMBL" id="SES83650.1"/>
    </source>
</evidence>
<dbReference type="GO" id="GO:0008408">
    <property type="term" value="F:3'-5' exonuclease activity"/>
    <property type="evidence" value="ECO:0007669"/>
    <property type="project" value="InterPro"/>
</dbReference>
<evidence type="ECO:0000256" key="2">
    <source>
        <dbReference type="ARBA" id="ARBA00011322"/>
    </source>
</evidence>
<dbReference type="Pfam" id="PF00149">
    <property type="entry name" value="Metallophos"/>
    <property type="match status" value="1"/>
</dbReference>
<comment type="subunit">
    <text evidence="2 7">Heterodimer of SbcC and SbcD.</text>
</comment>
<comment type="similarity">
    <text evidence="1 7">Belongs to the SbcD family.</text>
</comment>
<dbReference type="InterPro" id="IPR004843">
    <property type="entry name" value="Calcineurin-like_PHP"/>
</dbReference>
<dbReference type="STRING" id="29364.SAMN04487772_10447"/>
<dbReference type="GO" id="GO:0006310">
    <property type="term" value="P:DNA recombination"/>
    <property type="evidence" value="ECO:0007669"/>
    <property type="project" value="UniProtKB-KW"/>
</dbReference>
<evidence type="ECO:0000256" key="3">
    <source>
        <dbReference type="ARBA" id="ARBA00013365"/>
    </source>
</evidence>
<keyword evidence="7" id="KW-0235">DNA replication</keyword>